<evidence type="ECO:0000313" key="2">
    <source>
        <dbReference type="EMBL" id="GJS99872.1"/>
    </source>
</evidence>
<proteinExistence type="predicted"/>
<reference evidence="2" key="1">
    <citation type="journal article" date="2022" name="Int. J. Mol. Sci.">
        <title>Draft Genome of Tanacetum Coccineum: Genomic Comparison of Closely Related Tanacetum-Family Plants.</title>
        <authorList>
            <person name="Yamashiro T."/>
            <person name="Shiraishi A."/>
            <person name="Nakayama K."/>
            <person name="Satake H."/>
        </authorList>
    </citation>
    <scope>NUCLEOTIDE SEQUENCE</scope>
</reference>
<organism evidence="2 3">
    <name type="scientific">Tanacetum coccineum</name>
    <dbReference type="NCBI Taxonomy" id="301880"/>
    <lineage>
        <taxon>Eukaryota</taxon>
        <taxon>Viridiplantae</taxon>
        <taxon>Streptophyta</taxon>
        <taxon>Embryophyta</taxon>
        <taxon>Tracheophyta</taxon>
        <taxon>Spermatophyta</taxon>
        <taxon>Magnoliopsida</taxon>
        <taxon>eudicotyledons</taxon>
        <taxon>Gunneridae</taxon>
        <taxon>Pentapetalae</taxon>
        <taxon>asterids</taxon>
        <taxon>campanulids</taxon>
        <taxon>Asterales</taxon>
        <taxon>Asteraceae</taxon>
        <taxon>Asteroideae</taxon>
        <taxon>Anthemideae</taxon>
        <taxon>Anthemidinae</taxon>
        <taxon>Tanacetum</taxon>
    </lineage>
</organism>
<feature type="compositionally biased region" description="Polar residues" evidence="1">
    <location>
        <begin position="1"/>
        <end position="36"/>
    </location>
</feature>
<keyword evidence="3" id="KW-1185">Reference proteome</keyword>
<name>A0ABQ5AC28_9ASTR</name>
<evidence type="ECO:0000313" key="3">
    <source>
        <dbReference type="Proteomes" id="UP001151760"/>
    </source>
</evidence>
<feature type="compositionally biased region" description="Polar residues" evidence="1">
    <location>
        <begin position="47"/>
        <end position="61"/>
    </location>
</feature>
<comment type="caution">
    <text evidence="2">The sequence shown here is derived from an EMBL/GenBank/DDBJ whole genome shotgun (WGS) entry which is preliminary data.</text>
</comment>
<feature type="region of interest" description="Disordered" evidence="1">
    <location>
        <begin position="1"/>
        <end position="143"/>
    </location>
</feature>
<dbReference type="EMBL" id="BQNB010012152">
    <property type="protein sequence ID" value="GJS99872.1"/>
    <property type="molecule type" value="Genomic_DNA"/>
</dbReference>
<gene>
    <name evidence="2" type="ORF">Tco_0821042</name>
</gene>
<evidence type="ECO:0000256" key="1">
    <source>
        <dbReference type="SAM" id="MobiDB-lite"/>
    </source>
</evidence>
<sequence>MTKQGNFTQRTPQAKKQSDQASRQVSKQASGSTNTPCDLVFPATGPSLGTTQPTATITSTEDLQHAAFTTPPQTVPGTNTTEPPPPPIRNKGPELGADNLTLDSRRKRRRRVSLSSEDTSDNEDKSSELTINSDAQLTHDQEDLPSTYSIIVDTHEAPPVVTTSDEQTSPISLQESDEFNQEDSADFDGNTQFVPYDSLNHEEIESSTTNLEPSNVQNFHQVQPSTHIWTKDHPLDQVIGDPSKPVMTRQRLHTDSELSSAQQQPHAGLMFIQMKLCPPTSDMTIMDANKEGYDFGHTLCKIFSKCLTTRVTGWDQPPLQIMQMLYCFVNDIHVDYAELMWEGIYYSLHHPATSIPYAP</sequence>
<dbReference type="Proteomes" id="UP001151760">
    <property type="component" value="Unassembled WGS sequence"/>
</dbReference>
<protein>
    <submittedName>
        <fullName evidence="2">Uncharacterized protein</fullName>
    </submittedName>
</protein>
<accession>A0ABQ5AC28</accession>
<reference evidence="2" key="2">
    <citation type="submission" date="2022-01" db="EMBL/GenBank/DDBJ databases">
        <authorList>
            <person name="Yamashiro T."/>
            <person name="Shiraishi A."/>
            <person name="Satake H."/>
            <person name="Nakayama K."/>
        </authorList>
    </citation>
    <scope>NUCLEOTIDE SEQUENCE</scope>
</reference>